<organism evidence="2 3">
    <name type="scientific">Actinoalloteichus hoggarensis</name>
    <dbReference type="NCBI Taxonomy" id="1470176"/>
    <lineage>
        <taxon>Bacteria</taxon>
        <taxon>Bacillati</taxon>
        <taxon>Actinomycetota</taxon>
        <taxon>Actinomycetes</taxon>
        <taxon>Pseudonocardiales</taxon>
        <taxon>Pseudonocardiaceae</taxon>
        <taxon>Actinoalloteichus</taxon>
    </lineage>
</organism>
<protein>
    <submittedName>
        <fullName evidence="2">Putative 2-aminoethylphosphonate import ATP-binding protein PhnT</fullName>
    </submittedName>
</protein>
<keyword evidence="2" id="KW-0547">Nucleotide-binding</keyword>
<reference evidence="2 3" key="1">
    <citation type="submission" date="2017-07" db="EMBL/GenBank/DDBJ databases">
        <title>Complete genome sequence of Actinoalloteichus hoggarensis DSM 45943, type strain of Actinoalloteichus hoggarensis.</title>
        <authorList>
            <person name="Ruckert C."/>
            <person name="Nouioui I."/>
            <person name="Willmese J."/>
            <person name="van Wezel G."/>
            <person name="Klenk H.-P."/>
            <person name="Kalinowski J."/>
            <person name="Zotchev S.B."/>
        </authorList>
    </citation>
    <scope>NUCLEOTIDE SEQUENCE [LARGE SCALE GENOMIC DNA]</scope>
    <source>
        <strain evidence="2 3">DSM 45943</strain>
    </source>
</reference>
<dbReference type="InterPro" id="IPR027417">
    <property type="entry name" value="P-loop_NTPase"/>
</dbReference>
<keyword evidence="3" id="KW-1185">Reference proteome</keyword>
<evidence type="ECO:0000313" key="2">
    <source>
        <dbReference type="EMBL" id="ASO19180.1"/>
    </source>
</evidence>
<dbReference type="KEGG" id="ahg:AHOG_07675"/>
<gene>
    <name evidence="2" type="primary">phnT</name>
    <name evidence="2" type="ORF">AHOG_07675</name>
</gene>
<proteinExistence type="predicted"/>
<dbReference type="GO" id="GO:0005524">
    <property type="term" value="F:ATP binding"/>
    <property type="evidence" value="ECO:0007669"/>
    <property type="project" value="UniProtKB-KW"/>
</dbReference>
<evidence type="ECO:0000313" key="3">
    <source>
        <dbReference type="Proteomes" id="UP000204221"/>
    </source>
</evidence>
<dbReference type="SUPFAM" id="SSF52540">
    <property type="entry name" value="P-loop containing nucleoside triphosphate hydrolases"/>
    <property type="match status" value="1"/>
</dbReference>
<accession>A0A221W093</accession>
<dbReference type="AlphaFoldDB" id="A0A221W093"/>
<feature type="region of interest" description="Disordered" evidence="1">
    <location>
        <begin position="210"/>
        <end position="238"/>
    </location>
</feature>
<dbReference type="EMBL" id="CP022521">
    <property type="protein sequence ID" value="ASO19180.1"/>
    <property type="molecule type" value="Genomic_DNA"/>
</dbReference>
<dbReference type="Proteomes" id="UP000204221">
    <property type="component" value="Chromosome"/>
</dbReference>
<feature type="compositionally biased region" description="Basic residues" evidence="1">
    <location>
        <begin position="221"/>
        <end position="238"/>
    </location>
</feature>
<dbReference type="Gene3D" id="3.40.50.300">
    <property type="entry name" value="P-loop containing nucleotide triphosphate hydrolases"/>
    <property type="match status" value="1"/>
</dbReference>
<sequence>MGAGLSLDAVRVDGMTRSVSLTVAVGGLAGVVLPDSATLRRFSDAVVGTGDGGAGRVTVGGRSRARPDAAGVDGAQPLIGLVTADGGLLPHLSLRENIVFGRLRAGGGATPRLVDEADTAAERAGLLMSLDRYPHRATPGQRQQAGFARALFRRRPAVIVEDRTGFPRWAGRLDAAAARSGVALLVVTDDRRRLDGFVAAVDVVDLTSPAESAAEPVTPGRGRRASGRRHTRRREAAS</sequence>
<keyword evidence="2" id="KW-0067">ATP-binding</keyword>
<name>A0A221W093_9PSEU</name>
<evidence type="ECO:0000256" key="1">
    <source>
        <dbReference type="SAM" id="MobiDB-lite"/>
    </source>
</evidence>